<reference evidence="10 11" key="1">
    <citation type="submission" date="2014-09" db="EMBL/GenBank/DDBJ databases">
        <authorList>
            <person name="Magalhaes I.L.F."/>
            <person name="Oliveira U."/>
            <person name="Santos F.R."/>
            <person name="Vidigal T.H.D.A."/>
            <person name="Brescovit A.D."/>
            <person name="Santos A.J."/>
        </authorList>
    </citation>
    <scope>NUCLEOTIDE SEQUENCE [LARGE SCALE GENOMIC DNA]</scope>
</reference>
<dbReference type="SUPFAM" id="SSF53474">
    <property type="entry name" value="alpha/beta-Hydrolases"/>
    <property type="match status" value="1"/>
</dbReference>
<feature type="signal peptide" evidence="9">
    <location>
        <begin position="1"/>
        <end position="20"/>
    </location>
</feature>
<accession>A0A0P1BLK3</accession>
<dbReference type="GO" id="GO:0016042">
    <property type="term" value="P:lipid catabolic process"/>
    <property type="evidence" value="ECO:0007669"/>
    <property type="project" value="UniProtKB-KW"/>
</dbReference>
<evidence type="ECO:0000256" key="9">
    <source>
        <dbReference type="SAM" id="SignalP"/>
    </source>
</evidence>
<evidence type="ECO:0000256" key="4">
    <source>
        <dbReference type="ARBA" id="ARBA00022525"/>
    </source>
</evidence>
<feature type="compositionally biased region" description="Basic residues" evidence="8">
    <location>
        <begin position="439"/>
        <end position="457"/>
    </location>
</feature>
<dbReference type="Pfam" id="PF03583">
    <property type="entry name" value="LIP"/>
    <property type="match status" value="1"/>
</dbReference>
<dbReference type="Proteomes" id="UP000054845">
    <property type="component" value="Unassembled WGS sequence"/>
</dbReference>
<evidence type="ECO:0000256" key="8">
    <source>
        <dbReference type="SAM" id="MobiDB-lite"/>
    </source>
</evidence>
<dbReference type="PANTHER" id="PTHR34853:SF1">
    <property type="entry name" value="LIPASE 5"/>
    <property type="match status" value="1"/>
</dbReference>
<evidence type="ECO:0000256" key="3">
    <source>
        <dbReference type="ARBA" id="ARBA00013279"/>
    </source>
</evidence>
<keyword evidence="9" id="KW-0732">Signal</keyword>
<dbReference type="EMBL" id="CCYA01000318">
    <property type="protein sequence ID" value="CEH16638.1"/>
    <property type="molecule type" value="Genomic_DNA"/>
</dbReference>
<feature type="chain" id="PRO_5006059618" description="triacylglycerol lipase" evidence="9">
    <location>
        <begin position="21"/>
        <end position="516"/>
    </location>
</feature>
<name>A0A0P1BLK3_9BASI</name>
<evidence type="ECO:0000256" key="1">
    <source>
        <dbReference type="ARBA" id="ARBA00001024"/>
    </source>
</evidence>
<keyword evidence="6" id="KW-0442">Lipid degradation</keyword>
<protein>
    <recommendedName>
        <fullName evidence="3">triacylglycerol lipase</fullName>
        <ecNumber evidence="3">3.1.1.3</ecNumber>
    </recommendedName>
</protein>
<dbReference type="Gene3D" id="1.10.260.130">
    <property type="match status" value="1"/>
</dbReference>
<dbReference type="Gene3D" id="3.40.50.1820">
    <property type="entry name" value="alpha/beta hydrolase"/>
    <property type="match status" value="1"/>
</dbReference>
<proteinExistence type="predicted"/>
<keyword evidence="7" id="KW-0443">Lipid metabolism</keyword>
<sequence length="516" mass="55115">MRSFLWSFLTVLCALHVAHARLLPRLLAETGPKPQDDPFYVAPSEKQLAEMKPGHIIRARPVKTVADASVTSSAYQLLYRTYDHAGRPTAAVTTTLIPRAKDVAGVAGAKLPVRVVAYESFTDSVALNCAGSYALTAGPSSPNFTPVFVGLGVINAFLAYGYTVTVPDFQGLNSEFIVGRTQARATLDGIRATLRHKPTIADPKGAKVGYIGYSGGASAAGWTAELAPEYAPEINFVAATYGGLPVNPINALRHIDGTENAGLSLMGLLGLGNAYPEVEEYLFARANTKGKAAIKRLRGGSACLDAVKDYANTSLSDYFNNFSLNDELVQRINRENTLGANTPKVPLYIYQSTADEIIVASDVDKYVSSQCARGARILYSRVKGEKHNELLLTGFPTAVDWLDKALTGSVTLPKPGECVIKQSGPLPLSTPKAEPSGNRKVKGSDHRKAKGSGKRKGKGGDKRDSEGDSGLKSAVDAYFAPIKDVPFNDLPDIARKNSEQGARVAHTERFGGRASV</sequence>
<dbReference type="InterPro" id="IPR005152">
    <property type="entry name" value="Lipase_secreted"/>
</dbReference>
<evidence type="ECO:0000256" key="6">
    <source>
        <dbReference type="ARBA" id="ARBA00022963"/>
    </source>
</evidence>
<evidence type="ECO:0000256" key="5">
    <source>
        <dbReference type="ARBA" id="ARBA00022801"/>
    </source>
</evidence>
<feature type="compositionally biased region" description="Basic and acidic residues" evidence="8">
    <location>
        <begin position="505"/>
        <end position="516"/>
    </location>
</feature>
<keyword evidence="4" id="KW-0964">Secreted</keyword>
<dbReference type="AlphaFoldDB" id="A0A0P1BLK3"/>
<evidence type="ECO:0000256" key="2">
    <source>
        <dbReference type="ARBA" id="ARBA00004613"/>
    </source>
</evidence>
<evidence type="ECO:0000256" key="7">
    <source>
        <dbReference type="ARBA" id="ARBA00023098"/>
    </source>
</evidence>
<comment type="catalytic activity">
    <reaction evidence="1">
        <text>a triacylglycerol + H2O = a diacylglycerol + a fatty acid + H(+)</text>
        <dbReference type="Rhea" id="RHEA:12044"/>
        <dbReference type="ChEBI" id="CHEBI:15377"/>
        <dbReference type="ChEBI" id="CHEBI:15378"/>
        <dbReference type="ChEBI" id="CHEBI:17855"/>
        <dbReference type="ChEBI" id="CHEBI:18035"/>
        <dbReference type="ChEBI" id="CHEBI:28868"/>
        <dbReference type="EC" id="3.1.1.3"/>
    </reaction>
</comment>
<dbReference type="PANTHER" id="PTHR34853">
    <property type="match status" value="1"/>
</dbReference>
<feature type="region of interest" description="Disordered" evidence="8">
    <location>
        <begin position="421"/>
        <end position="470"/>
    </location>
</feature>
<organism evidence="10 11">
    <name type="scientific">Ceraceosorus bombacis</name>
    <dbReference type="NCBI Taxonomy" id="401625"/>
    <lineage>
        <taxon>Eukaryota</taxon>
        <taxon>Fungi</taxon>
        <taxon>Dikarya</taxon>
        <taxon>Basidiomycota</taxon>
        <taxon>Ustilaginomycotina</taxon>
        <taxon>Exobasidiomycetes</taxon>
        <taxon>Ceraceosorales</taxon>
        <taxon>Ceraceosoraceae</taxon>
        <taxon>Ceraceosorus</taxon>
    </lineage>
</organism>
<feature type="region of interest" description="Disordered" evidence="8">
    <location>
        <begin position="489"/>
        <end position="516"/>
    </location>
</feature>
<evidence type="ECO:0000313" key="10">
    <source>
        <dbReference type="EMBL" id="CEH16638.1"/>
    </source>
</evidence>
<dbReference type="EC" id="3.1.1.3" evidence="3"/>
<evidence type="ECO:0000313" key="11">
    <source>
        <dbReference type="Proteomes" id="UP000054845"/>
    </source>
</evidence>
<dbReference type="InterPro" id="IPR029058">
    <property type="entry name" value="AB_hydrolase_fold"/>
</dbReference>
<keyword evidence="11" id="KW-1185">Reference proteome</keyword>
<dbReference type="GO" id="GO:0004806">
    <property type="term" value="F:triacylglycerol lipase activity"/>
    <property type="evidence" value="ECO:0007669"/>
    <property type="project" value="UniProtKB-EC"/>
</dbReference>
<keyword evidence="5" id="KW-0378">Hydrolase</keyword>
<comment type="subcellular location">
    <subcellularLocation>
        <location evidence="2">Secreted</location>
    </subcellularLocation>
</comment>
<dbReference type="GO" id="GO:0005576">
    <property type="term" value="C:extracellular region"/>
    <property type="evidence" value="ECO:0007669"/>
    <property type="project" value="UniProtKB-SubCell"/>
</dbReference>
<dbReference type="OrthoDB" id="2373480at2759"/>